<dbReference type="Gene3D" id="1.20.5.1030">
    <property type="entry name" value="Preprotein translocase secy subunit"/>
    <property type="match status" value="1"/>
</dbReference>
<evidence type="ECO:0000256" key="4">
    <source>
        <dbReference type="ARBA" id="ARBA00022927"/>
    </source>
</evidence>
<keyword evidence="8" id="KW-1003">Cell membrane</keyword>
<dbReference type="GO" id="GO:0065002">
    <property type="term" value="P:intracellular protein transmembrane transport"/>
    <property type="evidence" value="ECO:0007669"/>
    <property type="project" value="UniProtKB-UniRule"/>
</dbReference>
<comment type="subunit">
    <text evidence="8">Component of the Sec protein translocase complex. Heterotrimer consisting of SecY, SecE and SecG subunits. The heterotrimers can form oligomers, although 1 heterotrimer is thought to be able to translocate proteins. Interacts with the ribosome. Interacts with SecDF, and other proteins may be involved. Interacts with SecA.</text>
</comment>
<keyword evidence="10" id="KW-1185">Reference proteome</keyword>
<protein>
    <recommendedName>
        <fullName evidence="8">Protein translocase subunit SecE</fullName>
    </recommendedName>
</protein>
<evidence type="ECO:0000256" key="6">
    <source>
        <dbReference type="ARBA" id="ARBA00023010"/>
    </source>
</evidence>
<comment type="function">
    <text evidence="8">Essential subunit of the Sec protein translocation channel SecYEG. Clamps together the 2 halves of SecY. May contact the channel plug during translocation.</text>
</comment>
<dbReference type="InterPro" id="IPR038379">
    <property type="entry name" value="SecE_sf"/>
</dbReference>
<evidence type="ECO:0000256" key="8">
    <source>
        <dbReference type="HAMAP-Rule" id="MF_00422"/>
    </source>
</evidence>
<keyword evidence="6 8" id="KW-0811">Translocation</keyword>
<dbReference type="GO" id="GO:0006605">
    <property type="term" value="P:protein targeting"/>
    <property type="evidence" value="ECO:0007669"/>
    <property type="project" value="UniProtKB-UniRule"/>
</dbReference>
<dbReference type="GO" id="GO:0043952">
    <property type="term" value="P:protein transport by the Sec complex"/>
    <property type="evidence" value="ECO:0007669"/>
    <property type="project" value="UniProtKB-UniRule"/>
</dbReference>
<evidence type="ECO:0000313" key="10">
    <source>
        <dbReference type="Proteomes" id="UP000244905"/>
    </source>
</evidence>
<dbReference type="AlphaFoldDB" id="A0A2V1INI2"/>
<evidence type="ECO:0000256" key="1">
    <source>
        <dbReference type="ARBA" id="ARBA00004370"/>
    </source>
</evidence>
<dbReference type="GO" id="GO:0009306">
    <property type="term" value="P:protein secretion"/>
    <property type="evidence" value="ECO:0007669"/>
    <property type="project" value="UniProtKB-UniRule"/>
</dbReference>
<evidence type="ECO:0000256" key="3">
    <source>
        <dbReference type="ARBA" id="ARBA00022692"/>
    </source>
</evidence>
<accession>A0A2V1INI2</accession>
<feature type="transmembrane region" description="Helical" evidence="8">
    <location>
        <begin position="29"/>
        <end position="50"/>
    </location>
</feature>
<keyword evidence="2 8" id="KW-0813">Transport</keyword>
<dbReference type="InterPro" id="IPR001901">
    <property type="entry name" value="Translocase_SecE/Sec61-g"/>
</dbReference>
<comment type="caution">
    <text evidence="9">The sequence shown here is derived from an EMBL/GenBank/DDBJ whole genome shotgun (WGS) entry which is preliminary data.</text>
</comment>
<name>A0A2V1INI2_9BACT</name>
<dbReference type="Pfam" id="PF00584">
    <property type="entry name" value="SecE"/>
    <property type="match status" value="1"/>
</dbReference>
<keyword evidence="4 8" id="KW-0653">Protein transport</keyword>
<evidence type="ECO:0000256" key="2">
    <source>
        <dbReference type="ARBA" id="ARBA00022448"/>
    </source>
</evidence>
<dbReference type="HAMAP" id="MF_00422">
    <property type="entry name" value="SecE"/>
    <property type="match status" value="1"/>
</dbReference>
<sequence length="66" mass="7460">MSKLKLLTDIEESYTELRYKTSWPTRGQLVKSAVIVLIASIIIAAIVFAMDQVVNTIMHFIYSLGQ</sequence>
<dbReference type="GeneID" id="82526075"/>
<dbReference type="GO" id="GO:0005886">
    <property type="term" value="C:plasma membrane"/>
    <property type="evidence" value="ECO:0007669"/>
    <property type="project" value="UniProtKB-SubCell"/>
</dbReference>
<dbReference type="NCBIfam" id="TIGR00964">
    <property type="entry name" value="secE_bact"/>
    <property type="match status" value="1"/>
</dbReference>
<dbReference type="InterPro" id="IPR005807">
    <property type="entry name" value="SecE_bac"/>
</dbReference>
<proteinExistence type="inferred from homology"/>
<dbReference type="RefSeq" id="WP_107032217.1">
    <property type="nucleotide sequence ID" value="NZ_CAJSYL010000001.1"/>
</dbReference>
<comment type="similarity">
    <text evidence="8">Belongs to the SecE/SEC61-gamma family.</text>
</comment>
<comment type="subcellular location">
    <subcellularLocation>
        <location evidence="8">Cell membrane</location>
        <topology evidence="8">Single-pass membrane protein</topology>
    </subcellularLocation>
    <subcellularLocation>
        <location evidence="1">Membrane</location>
    </subcellularLocation>
</comment>
<keyword evidence="7 8" id="KW-0472">Membrane</keyword>
<dbReference type="Proteomes" id="UP000244905">
    <property type="component" value="Unassembled WGS sequence"/>
</dbReference>
<evidence type="ECO:0000256" key="7">
    <source>
        <dbReference type="ARBA" id="ARBA00023136"/>
    </source>
</evidence>
<organism evidence="9 10">
    <name type="scientific">Duncaniella muris</name>
    <dbReference type="NCBI Taxonomy" id="2094150"/>
    <lineage>
        <taxon>Bacteria</taxon>
        <taxon>Pseudomonadati</taxon>
        <taxon>Bacteroidota</taxon>
        <taxon>Bacteroidia</taxon>
        <taxon>Bacteroidales</taxon>
        <taxon>Muribaculaceae</taxon>
        <taxon>Duncaniella</taxon>
    </lineage>
</organism>
<keyword evidence="3 8" id="KW-0812">Transmembrane</keyword>
<evidence type="ECO:0000256" key="5">
    <source>
        <dbReference type="ARBA" id="ARBA00022989"/>
    </source>
</evidence>
<evidence type="ECO:0000313" key="9">
    <source>
        <dbReference type="EMBL" id="PWB02374.1"/>
    </source>
</evidence>
<gene>
    <name evidence="8 9" type="primary">secE</name>
    <name evidence="9" type="ORF">C5O23_06920</name>
</gene>
<reference evidence="10" key="1">
    <citation type="submission" date="2018-02" db="EMBL/GenBank/DDBJ databases">
        <authorList>
            <person name="Clavel T."/>
            <person name="Strowig T."/>
        </authorList>
    </citation>
    <scope>NUCLEOTIDE SEQUENCE [LARGE SCALE GENOMIC DNA]</scope>
    <source>
        <strain evidence="10">DSM 103720</strain>
    </source>
</reference>
<dbReference type="EMBL" id="PUEC01000013">
    <property type="protein sequence ID" value="PWB02374.1"/>
    <property type="molecule type" value="Genomic_DNA"/>
</dbReference>
<dbReference type="GO" id="GO:0008320">
    <property type="term" value="F:protein transmembrane transporter activity"/>
    <property type="evidence" value="ECO:0007669"/>
    <property type="project" value="UniProtKB-UniRule"/>
</dbReference>
<keyword evidence="5 8" id="KW-1133">Transmembrane helix</keyword>